<evidence type="ECO:0000313" key="14">
    <source>
        <dbReference type="Proteomes" id="UP000092124"/>
    </source>
</evidence>
<keyword evidence="3" id="KW-0812">Transmembrane</keyword>
<dbReference type="PRINTS" id="PR00248">
    <property type="entry name" value="GPCRMGR"/>
</dbReference>
<comment type="caution">
    <text evidence="13">The sequence shown here is derived from an EMBL/GenBank/DDBJ whole genome shotgun (WGS) entry which is preliminary data.</text>
</comment>
<proteinExistence type="predicted"/>
<evidence type="ECO:0000259" key="12">
    <source>
        <dbReference type="Pfam" id="PF01094"/>
    </source>
</evidence>
<dbReference type="PRINTS" id="PR00592">
    <property type="entry name" value="CASENSINGR"/>
</dbReference>
<comment type="subcellular location">
    <subcellularLocation>
        <location evidence="1">Cell membrane</location>
        <topology evidence="1">Multi-pass membrane protein</topology>
    </subcellularLocation>
</comment>
<dbReference type="InterPro" id="IPR001828">
    <property type="entry name" value="ANF_lig-bd_rcpt"/>
</dbReference>
<dbReference type="EMBL" id="LZPO01117209">
    <property type="protein sequence ID" value="OBS57283.1"/>
    <property type="molecule type" value="Genomic_DNA"/>
</dbReference>
<keyword evidence="2" id="KW-1003">Cell membrane</keyword>
<dbReference type="PANTHER" id="PTHR24061">
    <property type="entry name" value="CALCIUM-SENSING RECEPTOR-RELATED"/>
    <property type="match status" value="1"/>
</dbReference>
<evidence type="ECO:0000256" key="4">
    <source>
        <dbReference type="ARBA" id="ARBA00022729"/>
    </source>
</evidence>
<evidence type="ECO:0000256" key="3">
    <source>
        <dbReference type="ARBA" id="ARBA00022692"/>
    </source>
</evidence>
<dbReference type="STRING" id="56216.A0A1A6FTK8"/>
<dbReference type="GO" id="GO:0004930">
    <property type="term" value="F:G protein-coupled receptor activity"/>
    <property type="evidence" value="ECO:0007669"/>
    <property type="project" value="UniProtKB-KW"/>
</dbReference>
<keyword evidence="7" id="KW-0472">Membrane</keyword>
<feature type="domain" description="Receptor ligand binding region" evidence="12">
    <location>
        <begin position="88"/>
        <end position="407"/>
    </location>
</feature>
<evidence type="ECO:0000256" key="11">
    <source>
        <dbReference type="SAM" id="SignalP"/>
    </source>
</evidence>
<evidence type="ECO:0000256" key="2">
    <source>
        <dbReference type="ARBA" id="ARBA00022475"/>
    </source>
</evidence>
<dbReference type="FunFam" id="3.40.50.2300:FF:000016">
    <property type="entry name" value="Taste 1 receptor member 2"/>
    <property type="match status" value="1"/>
</dbReference>
<dbReference type="InterPro" id="IPR000337">
    <property type="entry name" value="GPCR_3"/>
</dbReference>
<reference evidence="13 14" key="1">
    <citation type="submission" date="2016-06" db="EMBL/GenBank/DDBJ databases">
        <title>The Draft Genome Sequence and Annotation of the Desert Woodrat Neotoma lepida.</title>
        <authorList>
            <person name="Campbell M."/>
            <person name="Oakeson K.F."/>
            <person name="Yandell M."/>
            <person name="Halpert J.R."/>
            <person name="Dearing D."/>
        </authorList>
    </citation>
    <scope>NUCLEOTIDE SEQUENCE [LARGE SCALE GENOMIC DNA]</scope>
    <source>
        <strain evidence="13">417</strain>
        <tissue evidence="13">Liver</tissue>
    </source>
</reference>
<dbReference type="InterPro" id="IPR028082">
    <property type="entry name" value="Peripla_BP_I"/>
</dbReference>
<name>A0A1A6FTK8_NEOLE</name>
<evidence type="ECO:0000256" key="6">
    <source>
        <dbReference type="ARBA" id="ARBA00023040"/>
    </source>
</evidence>
<evidence type="ECO:0000256" key="9">
    <source>
        <dbReference type="ARBA" id="ARBA00023180"/>
    </source>
</evidence>
<accession>A0A1A6FTK8</accession>
<dbReference type="Pfam" id="PF01094">
    <property type="entry name" value="ANF_receptor"/>
    <property type="match status" value="1"/>
</dbReference>
<dbReference type="PANTHER" id="PTHR24061:SF546">
    <property type="entry name" value="VOMERONASAL TYPE-2 RECEPTOR 1"/>
    <property type="match status" value="1"/>
</dbReference>
<keyword evidence="4 11" id="KW-0732">Signal</keyword>
<evidence type="ECO:0000313" key="13">
    <source>
        <dbReference type="EMBL" id="OBS57283.1"/>
    </source>
</evidence>
<evidence type="ECO:0000256" key="5">
    <source>
        <dbReference type="ARBA" id="ARBA00022989"/>
    </source>
</evidence>
<keyword evidence="8" id="KW-0675">Receptor</keyword>
<evidence type="ECO:0000256" key="8">
    <source>
        <dbReference type="ARBA" id="ARBA00023170"/>
    </source>
</evidence>
<feature type="chain" id="PRO_5008345036" description="Receptor ligand binding region domain-containing protein" evidence="11">
    <location>
        <begin position="23"/>
        <end position="420"/>
    </location>
</feature>
<dbReference type="SUPFAM" id="SSF53822">
    <property type="entry name" value="Periplasmic binding protein-like I"/>
    <property type="match status" value="1"/>
</dbReference>
<keyword evidence="14" id="KW-1185">Reference proteome</keyword>
<dbReference type="GO" id="GO:0005886">
    <property type="term" value="C:plasma membrane"/>
    <property type="evidence" value="ECO:0007669"/>
    <property type="project" value="UniProtKB-SubCell"/>
</dbReference>
<dbReference type="OrthoDB" id="5984008at2759"/>
<organism evidence="13 14">
    <name type="scientific">Neotoma lepida</name>
    <name type="common">Desert woodrat</name>
    <dbReference type="NCBI Taxonomy" id="56216"/>
    <lineage>
        <taxon>Eukaryota</taxon>
        <taxon>Metazoa</taxon>
        <taxon>Chordata</taxon>
        <taxon>Craniata</taxon>
        <taxon>Vertebrata</taxon>
        <taxon>Euteleostomi</taxon>
        <taxon>Mammalia</taxon>
        <taxon>Eutheria</taxon>
        <taxon>Euarchontoglires</taxon>
        <taxon>Glires</taxon>
        <taxon>Rodentia</taxon>
        <taxon>Myomorpha</taxon>
        <taxon>Muroidea</taxon>
        <taxon>Cricetidae</taxon>
        <taxon>Neotominae</taxon>
        <taxon>Neotoma</taxon>
    </lineage>
</organism>
<keyword evidence="5" id="KW-1133">Transmembrane helix</keyword>
<keyword evidence="9" id="KW-0325">Glycoprotein</keyword>
<dbReference type="InterPro" id="IPR000068">
    <property type="entry name" value="GPCR_3_Ca_sens_rcpt-rel"/>
</dbReference>
<gene>
    <name evidence="13" type="ORF">A6R68_11594</name>
</gene>
<evidence type="ECO:0000256" key="7">
    <source>
        <dbReference type="ARBA" id="ARBA00023136"/>
    </source>
</evidence>
<evidence type="ECO:0000256" key="1">
    <source>
        <dbReference type="ARBA" id="ARBA00004651"/>
    </source>
</evidence>
<keyword evidence="10" id="KW-0807">Transducer</keyword>
<dbReference type="Gene3D" id="3.40.50.2300">
    <property type="match status" value="3"/>
</dbReference>
<feature type="signal peptide" evidence="11">
    <location>
        <begin position="1"/>
        <end position="22"/>
    </location>
</feature>
<protein>
    <recommendedName>
        <fullName evidence="12">Receptor ligand binding region domain-containing protein</fullName>
    </recommendedName>
</protein>
<dbReference type="GO" id="GO:0004984">
    <property type="term" value="F:olfactory receptor activity"/>
    <property type="evidence" value="ECO:0007669"/>
    <property type="project" value="TreeGrafter"/>
</dbReference>
<sequence length="420" mass="47353">MASRKICLALGFLAFLWAELGAQNQTTEEPQCRLMAKFNLTGYVDAKNHSLVIAGLFPIHSRIIPVDESILEPVSPMCEGFNFRGFRWMKTMIHTIKEINERTDILPNHTLGYQIFDTCYTITKAMESSLVFLTGQEEFKPNFRNSTGSILAALVGSGGSSLSVAASRILGFDKFQFPSYLRVVPSDKIQSEAMVNLIKHFGWVWVGAIAADDDYGKYGVKTFKEKMETANLCVAFSETIPKVYSNEKMQKAVNAVKSSTARVVVLYTSDIDLSPFVLEMIHHNITDRTWIASEAWITSALIAKPDKDPNDVLTIEFWQTAFNCTWPNSSVPYNVDHRVNMTGKEDRLYDMSDQLCTGEEKLEDLKNTYLDISQLRTTNNVKQAVYAIAYALDHLSRCQEGRGPYSPNNTCAYIPTFELW</sequence>
<keyword evidence="6" id="KW-0297">G-protein coupled receptor</keyword>
<evidence type="ECO:0000256" key="10">
    <source>
        <dbReference type="ARBA" id="ARBA00023224"/>
    </source>
</evidence>
<feature type="non-terminal residue" evidence="13">
    <location>
        <position position="420"/>
    </location>
</feature>
<dbReference type="AlphaFoldDB" id="A0A1A6FTK8"/>
<dbReference type="Proteomes" id="UP000092124">
    <property type="component" value="Unassembled WGS sequence"/>
</dbReference>